<dbReference type="PANTHER" id="PTHR38733">
    <property type="entry name" value="PROTEIN MCRC"/>
    <property type="match status" value="1"/>
</dbReference>
<dbReference type="EMBL" id="JAQSJE010000007">
    <property type="protein sequence ID" value="MDD0824247.1"/>
    <property type="molecule type" value="Genomic_DNA"/>
</dbReference>
<dbReference type="Proteomes" id="UP001221909">
    <property type="component" value="Unassembled WGS sequence"/>
</dbReference>
<protein>
    <submittedName>
        <fullName evidence="1">McrC family protein</fullName>
    </submittedName>
</protein>
<evidence type="ECO:0000313" key="1">
    <source>
        <dbReference type="EMBL" id="MDD0824247.1"/>
    </source>
</evidence>
<name>A0ABT5MPZ8_9PAST</name>
<sequence length="399" mass="47664">MVTLKEYDKLYLKKENVLFFKSIENFIKDNIEIAQFLKLGRDKIGDFLQAQNYVGIIQTKNGEALEILPKIYNENGYNSINESKSILLKMLRSLRNYPFKNIDISNLSYTKLPLTEIFISMFLNELYYLIKKGIKSDYIEHEDNLGYLRGKLNISKQIQYNHKERFYIHLAEFNTDRVENRLIKSTLAFLQKISRSNQNKQRIQEYLYLFDHISLSKDTSNDFSKVKLDRQMSYYVQILLWCKIFLQGNSFSPYRGNDIAFAFLLDMNKIFESYVGYNLKKMEKNIQLQHCEHHLLKDNITDNYKFKLKPDIYIREKNIIIDSKWKKIVDDSDFNQADFYQLLAYGNKYKCKNMYLIYPTYDICYPKSFNYNTNNSTDLFLNIIFFNIKNDIFCGDLII</sequence>
<keyword evidence="2" id="KW-1185">Reference proteome</keyword>
<proteinExistence type="predicted"/>
<dbReference type="RefSeq" id="WP_273749183.1">
    <property type="nucleotide sequence ID" value="NZ_JAQSJE010000007.1"/>
</dbReference>
<accession>A0ABT5MPZ8</accession>
<gene>
    <name evidence="1" type="ORF">PTQ27_07200</name>
</gene>
<evidence type="ECO:0000313" key="2">
    <source>
        <dbReference type="Proteomes" id="UP001221909"/>
    </source>
</evidence>
<dbReference type="InterPro" id="IPR019292">
    <property type="entry name" value="McrC"/>
</dbReference>
<reference evidence="1 2" key="1">
    <citation type="submission" date="2023-02" db="EMBL/GenBank/DDBJ databases">
        <title>Mannheimia cairiniae sp. nov., a novel species of Mannheimia obtained from moscovy ducks (Cairina moschata) and reclassification of Mannheimia ovis as heterotypic synonym of Mannheimia pernigra.</title>
        <authorList>
            <person name="Christensen H."/>
        </authorList>
    </citation>
    <scope>NUCLEOTIDE SEQUENCE [LARGE SCALE GENOMIC DNA]</scope>
    <source>
        <strain evidence="1 2">AT1</strain>
    </source>
</reference>
<dbReference type="PANTHER" id="PTHR38733:SF1">
    <property type="entry name" value="TYPE IV METHYL-DIRECTED RESTRICTION ENZYME ECOKMCRBC"/>
    <property type="match status" value="1"/>
</dbReference>
<organism evidence="1 2">
    <name type="scientific">Mannheimia cairinae</name>
    <dbReference type="NCBI Taxonomy" id="3025936"/>
    <lineage>
        <taxon>Bacteria</taxon>
        <taxon>Pseudomonadati</taxon>
        <taxon>Pseudomonadota</taxon>
        <taxon>Gammaproteobacteria</taxon>
        <taxon>Pasteurellales</taxon>
        <taxon>Pasteurellaceae</taxon>
        <taxon>Mannheimia</taxon>
    </lineage>
</organism>
<comment type="caution">
    <text evidence="1">The sequence shown here is derived from an EMBL/GenBank/DDBJ whole genome shotgun (WGS) entry which is preliminary data.</text>
</comment>
<dbReference type="Pfam" id="PF10117">
    <property type="entry name" value="McrBC"/>
    <property type="match status" value="1"/>
</dbReference>